<protein>
    <submittedName>
        <fullName evidence="1">Uncharacterized protein</fullName>
    </submittedName>
</protein>
<proteinExistence type="predicted"/>
<organism evidence="1">
    <name type="scientific">marine sediment metagenome</name>
    <dbReference type="NCBI Taxonomy" id="412755"/>
    <lineage>
        <taxon>unclassified sequences</taxon>
        <taxon>metagenomes</taxon>
        <taxon>ecological metagenomes</taxon>
    </lineage>
</organism>
<dbReference type="EMBL" id="BARW01027281">
    <property type="protein sequence ID" value="GAJ14491.1"/>
    <property type="molecule type" value="Genomic_DNA"/>
</dbReference>
<reference evidence="1" key="1">
    <citation type="journal article" date="2014" name="Front. Microbiol.">
        <title>High frequency of phylogenetically diverse reductive dehalogenase-homologous genes in deep subseafloor sedimentary metagenomes.</title>
        <authorList>
            <person name="Kawai M."/>
            <person name="Futagami T."/>
            <person name="Toyoda A."/>
            <person name="Takaki Y."/>
            <person name="Nishi S."/>
            <person name="Hori S."/>
            <person name="Arai W."/>
            <person name="Tsubouchi T."/>
            <person name="Morono Y."/>
            <person name="Uchiyama I."/>
            <person name="Ito T."/>
            <person name="Fujiyama A."/>
            <person name="Inagaki F."/>
            <person name="Takami H."/>
        </authorList>
    </citation>
    <scope>NUCLEOTIDE SEQUENCE</scope>
    <source>
        <strain evidence="1">Expedition CK06-06</strain>
    </source>
</reference>
<evidence type="ECO:0000313" key="1">
    <source>
        <dbReference type="EMBL" id="GAJ14491.1"/>
    </source>
</evidence>
<sequence>MDLKEIKEKLRQLVPAFTQRVAPLYFALAWEWEDRELPPHARLGGNRNIRIIDPHIPQPVEIRNTLYELIDSLTEECTDNGTGGLHVWYIPPSETDRGSCGLRFSIEE</sequence>
<gene>
    <name evidence="1" type="ORF">S12H4_44298</name>
</gene>
<name>X1VHT1_9ZZZZ</name>
<dbReference type="AlphaFoldDB" id="X1VHT1"/>
<comment type="caution">
    <text evidence="1">The sequence shown here is derived from an EMBL/GenBank/DDBJ whole genome shotgun (WGS) entry which is preliminary data.</text>
</comment>
<accession>X1VHT1</accession>
<feature type="non-terminal residue" evidence="1">
    <location>
        <position position="108"/>
    </location>
</feature>